<gene>
    <name evidence="2" type="ORF">DI536_03955</name>
</gene>
<protein>
    <recommendedName>
        <fullName evidence="4">Porin</fullName>
    </recommendedName>
</protein>
<accession>A0A2W5TPH9</accession>
<dbReference type="AlphaFoldDB" id="A0A2W5TPH9"/>
<feature type="signal peptide" evidence="1">
    <location>
        <begin position="1"/>
        <end position="20"/>
    </location>
</feature>
<name>A0A2W5TPH9_9BACT</name>
<sequence>MKPFSKAVAIATLVSGAAWAGDFIDTRVTFALANSNVFVKPGETTPSEPGTGFGASRANTQFYDNFNTRFTGFETLSNISLYKRSPSFFEGFDAEAALNVVVINNPSGAITLFDNASFVKLNYKPAGWGAKEDIALTGFPVSADRFRLGYAWKLSWGGDSAFTYNQGSGVSSTGRPAAVPGMKLQITRDRWYAFAGMKTGLILNNLLNVQERQYGVLFGGGVDLIPGRVRLEANGGYFSRGIVPSLAQSGVRAPVNALGGSMQLSIFSDTILPSLDMRLYKNDPDVTQRFFTPERYPGGFSYQFTVEGSALAQTLVNPDRFAATRVQPAAAIAVQARFKLDFWRFYAIGLYRTLSFIQFDVPGLPPYVDFATGSTVRPELWAAIGGDRHFPDQHLTVGLILGVQNPASVSSPRFDFGGSNPPPGLTGPRTVVVRDVNLFAILPADTAILPIFSIKGTGRLDISEYFAILGEVFYNRDDNRVTFRDSTQNIAQPVFEQPNQLGFNAVVQARF</sequence>
<evidence type="ECO:0000256" key="1">
    <source>
        <dbReference type="SAM" id="SignalP"/>
    </source>
</evidence>
<dbReference type="EMBL" id="QFQP01000002">
    <property type="protein sequence ID" value="PZR17480.1"/>
    <property type="molecule type" value="Genomic_DNA"/>
</dbReference>
<comment type="caution">
    <text evidence="2">The sequence shown here is derived from an EMBL/GenBank/DDBJ whole genome shotgun (WGS) entry which is preliminary data.</text>
</comment>
<dbReference type="Proteomes" id="UP000249061">
    <property type="component" value="Unassembled WGS sequence"/>
</dbReference>
<organism evidence="2 3">
    <name type="scientific">Archangium gephyra</name>
    <dbReference type="NCBI Taxonomy" id="48"/>
    <lineage>
        <taxon>Bacteria</taxon>
        <taxon>Pseudomonadati</taxon>
        <taxon>Myxococcota</taxon>
        <taxon>Myxococcia</taxon>
        <taxon>Myxococcales</taxon>
        <taxon>Cystobacterineae</taxon>
        <taxon>Archangiaceae</taxon>
        <taxon>Archangium</taxon>
    </lineage>
</organism>
<proteinExistence type="predicted"/>
<evidence type="ECO:0008006" key="4">
    <source>
        <dbReference type="Google" id="ProtNLM"/>
    </source>
</evidence>
<feature type="chain" id="PRO_5015995202" description="Porin" evidence="1">
    <location>
        <begin position="21"/>
        <end position="511"/>
    </location>
</feature>
<evidence type="ECO:0000313" key="2">
    <source>
        <dbReference type="EMBL" id="PZR17480.1"/>
    </source>
</evidence>
<evidence type="ECO:0000313" key="3">
    <source>
        <dbReference type="Proteomes" id="UP000249061"/>
    </source>
</evidence>
<keyword evidence="1" id="KW-0732">Signal</keyword>
<reference evidence="2 3" key="1">
    <citation type="submission" date="2017-08" db="EMBL/GenBank/DDBJ databases">
        <title>Infants hospitalized years apart are colonized by the same room-sourced microbial strains.</title>
        <authorList>
            <person name="Brooks B."/>
            <person name="Olm M.R."/>
            <person name="Firek B.A."/>
            <person name="Baker R."/>
            <person name="Thomas B.C."/>
            <person name="Morowitz M.J."/>
            <person name="Banfield J.F."/>
        </authorList>
    </citation>
    <scope>NUCLEOTIDE SEQUENCE [LARGE SCALE GENOMIC DNA]</scope>
    <source>
        <strain evidence="2">S2_003_000_R2_14</strain>
    </source>
</reference>